<evidence type="ECO:0000313" key="5">
    <source>
        <dbReference type="EMBL" id="PPB73038.1"/>
    </source>
</evidence>
<feature type="transmembrane region" description="Helical" evidence="1">
    <location>
        <begin position="155"/>
        <end position="172"/>
    </location>
</feature>
<dbReference type="Proteomes" id="UP000052257">
    <property type="component" value="Unassembled WGS sequence"/>
</dbReference>
<proteinExistence type="predicted"/>
<dbReference type="Proteomes" id="UP000052237">
    <property type="component" value="Unassembled WGS sequence"/>
</dbReference>
<feature type="transmembrane region" description="Helical" evidence="1">
    <location>
        <begin position="99"/>
        <end position="117"/>
    </location>
</feature>
<keyword evidence="1" id="KW-0472">Membrane</keyword>
<keyword evidence="6" id="KW-1185">Reference proteome</keyword>
<dbReference type="EMBL" id="NIQP01000001">
    <property type="protein sequence ID" value="PPB73038.1"/>
    <property type="molecule type" value="Genomic_DNA"/>
</dbReference>
<protein>
    <submittedName>
        <fullName evidence="3 5">Prepilin peptidase</fullName>
    </submittedName>
</protein>
<feature type="transmembrane region" description="Helical" evidence="1">
    <location>
        <begin position="124"/>
        <end position="143"/>
    </location>
</feature>
<comment type="caution">
    <text evidence="5">The sequence shown here is derived from an EMBL/GenBank/DDBJ whole genome shotgun (WGS) entry which is preliminary data.</text>
</comment>
<dbReference type="PANTHER" id="PTHR30487">
    <property type="entry name" value="TYPE 4 PREPILIN-LIKE PROTEINS LEADER PEPTIDE-PROCESSING ENZYME"/>
    <property type="match status" value="1"/>
</dbReference>
<dbReference type="AlphaFoldDB" id="A0A855NGY7"/>
<evidence type="ECO:0000259" key="2">
    <source>
        <dbReference type="Pfam" id="PF06750"/>
    </source>
</evidence>
<evidence type="ECO:0000313" key="6">
    <source>
        <dbReference type="Proteomes" id="UP000052237"/>
    </source>
</evidence>
<feature type="transmembrane region" description="Helical" evidence="1">
    <location>
        <begin position="238"/>
        <end position="259"/>
    </location>
</feature>
<dbReference type="InterPro" id="IPR010627">
    <property type="entry name" value="Prepilin_pept_A24_N"/>
</dbReference>
<gene>
    <name evidence="3" type="primary">pilD</name>
    <name evidence="5" type="ORF">CDQ78_01315</name>
    <name evidence="3" type="ORF">ERS686654_00249</name>
    <name evidence="4" type="ORF">ERS739220_01661</name>
</gene>
<accession>A0A855NGY7</accession>
<evidence type="ECO:0000313" key="4">
    <source>
        <dbReference type="EMBL" id="CUU86055.1"/>
    </source>
</evidence>
<accession>A0A0S4RJ94</accession>
<feature type="transmembrane region" description="Helical" evidence="1">
    <location>
        <begin position="7"/>
        <end position="28"/>
    </location>
</feature>
<feature type="domain" description="Prepilin peptidase A24 N-terminal" evidence="2">
    <location>
        <begin position="10"/>
        <end position="88"/>
    </location>
</feature>
<dbReference type="EMBL" id="FAUW01000004">
    <property type="protein sequence ID" value="CUU86055.1"/>
    <property type="molecule type" value="Genomic_DNA"/>
</dbReference>
<dbReference type="GO" id="GO:0005886">
    <property type="term" value="C:plasma membrane"/>
    <property type="evidence" value="ECO:0007669"/>
    <property type="project" value="TreeGrafter"/>
</dbReference>
<sequence>MEIYYTLFFIFGVCIGSFCNVLICRMPLGESTIYPPSHCPKCKQNLKYIHNIPLFSWIFLGGRCAFCKTKISIIYPLVELACGIFAMTGLYLGEGLVNSAFLGLCFILLFTLSIIDFKHNAVPEILLVSAYFFAVFSVPNLTFNILDGDFYRSPIIVSFIFAGGITIIKNIASAWINRKNNGEIIETMGDADSIIIAIIGLLLGVKLGVIAILLAGILQIILHIILRIKSNRTEAPFIPSLSFALFLVMIFRDFFLELFDIYTKFMGLK</sequence>
<feature type="transmembrane region" description="Helical" evidence="1">
    <location>
        <begin position="73"/>
        <end position="93"/>
    </location>
</feature>
<reference evidence="6 7" key="1">
    <citation type="submission" date="2015-11" db="EMBL/GenBank/DDBJ databases">
        <authorList>
            <consortium name="Pathogen Informatics"/>
        </authorList>
    </citation>
    <scope>NUCLEOTIDE SEQUENCE [LARGE SCALE GENOMIC DNA]</scope>
    <source>
        <strain evidence="3 6">006A-0059</strain>
        <strain evidence="4 7">006A-0191</strain>
    </source>
</reference>
<dbReference type="PANTHER" id="PTHR30487:SF0">
    <property type="entry name" value="PREPILIN LEADER PEPTIDASE_N-METHYLTRANSFERASE-RELATED"/>
    <property type="match status" value="1"/>
</dbReference>
<dbReference type="GO" id="GO:0006465">
    <property type="term" value="P:signal peptide processing"/>
    <property type="evidence" value="ECO:0007669"/>
    <property type="project" value="TreeGrafter"/>
</dbReference>
<feature type="transmembrane region" description="Helical" evidence="1">
    <location>
        <begin position="193"/>
        <end position="226"/>
    </location>
</feature>
<dbReference type="GO" id="GO:0004190">
    <property type="term" value="F:aspartic-type endopeptidase activity"/>
    <property type="evidence" value="ECO:0007669"/>
    <property type="project" value="TreeGrafter"/>
</dbReference>
<organism evidence="5 8">
    <name type="scientific">Campylobacter hyointestinalis subsp. hyointestinalis</name>
    <dbReference type="NCBI Taxonomy" id="91352"/>
    <lineage>
        <taxon>Bacteria</taxon>
        <taxon>Pseudomonadati</taxon>
        <taxon>Campylobacterota</taxon>
        <taxon>Epsilonproteobacteria</taxon>
        <taxon>Campylobacterales</taxon>
        <taxon>Campylobacteraceae</taxon>
        <taxon>Campylobacter</taxon>
    </lineage>
</organism>
<reference evidence="5 8" key="2">
    <citation type="submission" date="2017-06" db="EMBL/GenBank/DDBJ databases">
        <title>Updating the genomic taxonomy and epidemiology of Campylobacter hyointestinalis; discovery in New Zealand farmed ruminants.</title>
        <authorList>
            <person name="Wilkinson D.A."/>
            <person name="Fayaz A."/>
            <person name="Biggs P.J."/>
            <person name="Midwinter A.C."/>
        </authorList>
    </citation>
    <scope>NUCLEOTIDE SEQUENCE [LARGE SCALE GENOMIC DNA]</scope>
    <source>
        <strain evidence="5 8">S1614a</strain>
    </source>
</reference>
<dbReference type="RefSeq" id="WP_104064001.1">
    <property type="nucleotide sequence ID" value="NZ_FAUU01000002.1"/>
</dbReference>
<dbReference type="EMBL" id="FAVB01000001">
    <property type="protein sequence ID" value="CUU70455.1"/>
    <property type="molecule type" value="Genomic_DNA"/>
</dbReference>
<dbReference type="Proteomes" id="UP000239685">
    <property type="component" value="Unassembled WGS sequence"/>
</dbReference>
<evidence type="ECO:0000256" key="1">
    <source>
        <dbReference type="SAM" id="Phobius"/>
    </source>
</evidence>
<keyword evidence="1" id="KW-0812">Transmembrane</keyword>
<keyword evidence="1" id="KW-1133">Transmembrane helix</keyword>
<evidence type="ECO:0000313" key="7">
    <source>
        <dbReference type="Proteomes" id="UP000052257"/>
    </source>
</evidence>
<dbReference type="InterPro" id="IPR050882">
    <property type="entry name" value="Prepilin_peptidase/N-MTase"/>
</dbReference>
<evidence type="ECO:0000313" key="3">
    <source>
        <dbReference type="EMBL" id="CUU70455.1"/>
    </source>
</evidence>
<evidence type="ECO:0000313" key="8">
    <source>
        <dbReference type="Proteomes" id="UP000239685"/>
    </source>
</evidence>
<dbReference type="Pfam" id="PF06750">
    <property type="entry name" value="A24_N_bact"/>
    <property type="match status" value="1"/>
</dbReference>
<name>A0A855NGY7_CAMHY</name>